<evidence type="ECO:0000256" key="8">
    <source>
        <dbReference type="ARBA" id="ARBA00023170"/>
    </source>
</evidence>
<keyword evidence="5" id="KW-0552">Olfaction</keyword>
<dbReference type="Proteomes" id="UP000606786">
    <property type="component" value="Unassembled WGS sequence"/>
</dbReference>
<keyword evidence="7 10" id="KW-0472">Membrane</keyword>
<accession>A0A811U1E2</accession>
<feature type="transmembrane region" description="Helical" evidence="10">
    <location>
        <begin position="41"/>
        <end position="66"/>
    </location>
</feature>
<keyword evidence="12" id="KW-1185">Reference proteome</keyword>
<evidence type="ECO:0000256" key="2">
    <source>
        <dbReference type="ARBA" id="ARBA00022475"/>
    </source>
</evidence>
<organism evidence="11 12">
    <name type="scientific">Ceratitis capitata</name>
    <name type="common">Mediterranean fruit fly</name>
    <name type="synonym">Tephritis capitata</name>
    <dbReference type="NCBI Taxonomy" id="7213"/>
    <lineage>
        <taxon>Eukaryota</taxon>
        <taxon>Metazoa</taxon>
        <taxon>Ecdysozoa</taxon>
        <taxon>Arthropoda</taxon>
        <taxon>Hexapoda</taxon>
        <taxon>Insecta</taxon>
        <taxon>Pterygota</taxon>
        <taxon>Neoptera</taxon>
        <taxon>Endopterygota</taxon>
        <taxon>Diptera</taxon>
        <taxon>Brachycera</taxon>
        <taxon>Muscomorpha</taxon>
        <taxon>Tephritoidea</taxon>
        <taxon>Tephritidae</taxon>
        <taxon>Ceratitis</taxon>
        <taxon>Ceratitis</taxon>
    </lineage>
</organism>
<gene>
    <name evidence="11" type="ORF">CCAP1982_LOCUS1600</name>
</gene>
<dbReference type="AlphaFoldDB" id="A0A811U1E2"/>
<evidence type="ECO:0000256" key="4">
    <source>
        <dbReference type="ARBA" id="ARBA00022692"/>
    </source>
</evidence>
<evidence type="ECO:0000256" key="3">
    <source>
        <dbReference type="ARBA" id="ARBA00022606"/>
    </source>
</evidence>
<dbReference type="GO" id="GO:0004984">
    <property type="term" value="F:olfactory receptor activity"/>
    <property type="evidence" value="ECO:0007669"/>
    <property type="project" value="InterPro"/>
</dbReference>
<comment type="subcellular location">
    <subcellularLocation>
        <location evidence="1">Cell membrane</location>
        <topology evidence="1">Multi-pass membrane protein</topology>
    </subcellularLocation>
</comment>
<keyword evidence="2" id="KW-1003">Cell membrane</keyword>
<evidence type="ECO:0000256" key="1">
    <source>
        <dbReference type="ARBA" id="ARBA00004651"/>
    </source>
</evidence>
<evidence type="ECO:0000256" key="10">
    <source>
        <dbReference type="SAM" id="Phobius"/>
    </source>
</evidence>
<sequence length="301" mass="34513">MFELLSGRGIGNCPSSYAFIYLFNTFTILGTNPPSDAGPLYYIWSAFLNTFCIIFSPFLCTVGFIMKYMQSTITTMQFLSGIQAGTNVLGIPPKCLTLAFSLKRMRSIEPLLDVMDARYTDPEDVALIRQAAIMGNRLVFGFGMTYLTYMLLTITPPLISGNVPLSIWIPFLDENQSTLHHLMQVVMDLFLMFFLLFHQVVNDSYGTVYIYVIRTHLRLLIRRVERLCVNGEKSVEDNMAELVDCVTTHQQILRWVIYFIFITHGGLRFSCCLYILYIISMLILPHSNKHSMKEEVFPEFC</sequence>
<dbReference type="InterPro" id="IPR004117">
    <property type="entry name" value="7tm6_olfct_rcpt"/>
</dbReference>
<reference evidence="11" key="1">
    <citation type="submission" date="2020-11" db="EMBL/GenBank/DDBJ databases">
        <authorList>
            <person name="Whitehead M."/>
        </authorList>
    </citation>
    <scope>NUCLEOTIDE SEQUENCE</scope>
    <source>
        <strain evidence="11">EGII</strain>
    </source>
</reference>
<keyword evidence="6 10" id="KW-1133">Transmembrane helix</keyword>
<keyword evidence="9" id="KW-0807">Transducer</keyword>
<keyword evidence="4 10" id="KW-0812">Transmembrane</keyword>
<name>A0A811U1E2_CERCA</name>
<evidence type="ECO:0000256" key="9">
    <source>
        <dbReference type="ARBA" id="ARBA00023224"/>
    </source>
</evidence>
<keyword evidence="8" id="KW-0675">Receptor</keyword>
<evidence type="ECO:0000256" key="7">
    <source>
        <dbReference type="ARBA" id="ARBA00023136"/>
    </source>
</evidence>
<dbReference type="GO" id="GO:0007165">
    <property type="term" value="P:signal transduction"/>
    <property type="evidence" value="ECO:0007669"/>
    <property type="project" value="UniProtKB-KW"/>
</dbReference>
<evidence type="ECO:0000313" key="11">
    <source>
        <dbReference type="EMBL" id="CAD6992759.1"/>
    </source>
</evidence>
<proteinExistence type="predicted"/>
<evidence type="ECO:0000313" key="12">
    <source>
        <dbReference type="Proteomes" id="UP000606786"/>
    </source>
</evidence>
<keyword evidence="3" id="KW-0716">Sensory transduction</keyword>
<comment type="caution">
    <text evidence="11">The sequence shown here is derived from an EMBL/GenBank/DDBJ whole genome shotgun (WGS) entry which is preliminary data.</text>
</comment>
<dbReference type="GO" id="GO:0005886">
    <property type="term" value="C:plasma membrane"/>
    <property type="evidence" value="ECO:0007669"/>
    <property type="project" value="UniProtKB-SubCell"/>
</dbReference>
<dbReference type="OrthoDB" id="6604226at2759"/>
<evidence type="ECO:0000256" key="6">
    <source>
        <dbReference type="ARBA" id="ARBA00022989"/>
    </source>
</evidence>
<dbReference type="GO" id="GO:0005549">
    <property type="term" value="F:odorant binding"/>
    <property type="evidence" value="ECO:0007669"/>
    <property type="project" value="InterPro"/>
</dbReference>
<dbReference type="EMBL" id="CAJHJT010000001">
    <property type="protein sequence ID" value="CAD6992759.1"/>
    <property type="molecule type" value="Genomic_DNA"/>
</dbReference>
<feature type="transmembrane region" description="Helical" evidence="10">
    <location>
        <begin position="138"/>
        <end position="159"/>
    </location>
</feature>
<dbReference type="Pfam" id="PF02949">
    <property type="entry name" value="7tm_6"/>
    <property type="match status" value="1"/>
</dbReference>
<evidence type="ECO:0000256" key="5">
    <source>
        <dbReference type="ARBA" id="ARBA00022725"/>
    </source>
</evidence>
<feature type="transmembrane region" description="Helical" evidence="10">
    <location>
        <begin position="256"/>
        <end position="284"/>
    </location>
</feature>
<protein>
    <submittedName>
        <fullName evidence="11">(Mediterranean fruit fly) hypothetical protein</fullName>
    </submittedName>
</protein>